<dbReference type="Proteomes" id="UP000054010">
    <property type="component" value="Unassembled WGS sequence"/>
</dbReference>
<accession>E1IB43</accession>
<dbReference type="GO" id="GO:0004519">
    <property type="term" value="F:endonuclease activity"/>
    <property type="evidence" value="ECO:0007669"/>
    <property type="project" value="UniProtKB-KW"/>
</dbReference>
<dbReference type="SUPFAM" id="SSF56300">
    <property type="entry name" value="Metallo-dependent phosphatases"/>
    <property type="match status" value="1"/>
</dbReference>
<dbReference type="GO" id="GO:0006260">
    <property type="term" value="P:DNA replication"/>
    <property type="evidence" value="ECO:0007669"/>
    <property type="project" value="UniProtKB-KW"/>
</dbReference>
<keyword evidence="9" id="KW-1185">Reference proteome</keyword>
<keyword evidence="6" id="KW-0233">DNA recombination</keyword>
<comment type="subunit">
    <text evidence="6">Heterodimer of SbcC and SbcD.</text>
</comment>
<dbReference type="Gene3D" id="3.60.21.10">
    <property type="match status" value="1"/>
</dbReference>
<dbReference type="EMBL" id="ADVR01000010">
    <property type="protein sequence ID" value="EFO81528.1"/>
    <property type="molecule type" value="Genomic_DNA"/>
</dbReference>
<evidence type="ECO:0000256" key="3">
    <source>
        <dbReference type="ARBA" id="ARBA00022722"/>
    </source>
</evidence>
<dbReference type="InterPro" id="IPR041796">
    <property type="entry name" value="Mre11_N"/>
</dbReference>
<evidence type="ECO:0000313" key="8">
    <source>
        <dbReference type="EMBL" id="EFO81528.1"/>
    </source>
</evidence>
<dbReference type="PANTHER" id="PTHR30337:SF0">
    <property type="entry name" value="NUCLEASE SBCCD SUBUNIT D"/>
    <property type="match status" value="1"/>
</dbReference>
<dbReference type="PANTHER" id="PTHR30337">
    <property type="entry name" value="COMPONENT OF ATP-DEPENDENT DSDNA EXONUCLEASE"/>
    <property type="match status" value="1"/>
</dbReference>
<keyword evidence="6" id="KW-0255">Endonuclease</keyword>
<evidence type="ECO:0000256" key="2">
    <source>
        <dbReference type="ARBA" id="ARBA00013365"/>
    </source>
</evidence>
<evidence type="ECO:0000256" key="6">
    <source>
        <dbReference type="RuleBase" id="RU363069"/>
    </source>
</evidence>
<dbReference type="Pfam" id="PF00149">
    <property type="entry name" value="Metallophos"/>
    <property type="match status" value="1"/>
</dbReference>
<dbReference type="eggNOG" id="COG0420">
    <property type="taxonomic scope" value="Bacteria"/>
</dbReference>
<dbReference type="InterPro" id="IPR050535">
    <property type="entry name" value="DNA_Repair-Maintenance_Comp"/>
</dbReference>
<evidence type="ECO:0000313" key="9">
    <source>
        <dbReference type="Proteomes" id="UP000054010"/>
    </source>
</evidence>
<keyword evidence="5 6" id="KW-0269">Exonuclease</keyword>
<dbReference type="InterPro" id="IPR029052">
    <property type="entry name" value="Metallo-depent_PP-like"/>
</dbReference>
<dbReference type="CDD" id="cd00840">
    <property type="entry name" value="MPP_Mre11_N"/>
    <property type="match status" value="1"/>
</dbReference>
<proteinExistence type="inferred from homology"/>
<dbReference type="STRING" id="765420.OSCT_0544"/>
<organism evidence="8 9">
    <name type="scientific">Oscillochloris trichoides DG-6</name>
    <dbReference type="NCBI Taxonomy" id="765420"/>
    <lineage>
        <taxon>Bacteria</taxon>
        <taxon>Bacillati</taxon>
        <taxon>Chloroflexota</taxon>
        <taxon>Chloroflexia</taxon>
        <taxon>Chloroflexales</taxon>
        <taxon>Chloroflexineae</taxon>
        <taxon>Oscillochloridaceae</taxon>
        <taxon>Oscillochloris</taxon>
    </lineage>
</organism>
<evidence type="ECO:0000256" key="1">
    <source>
        <dbReference type="ARBA" id="ARBA00010555"/>
    </source>
</evidence>
<dbReference type="AlphaFoldDB" id="E1IB43"/>
<sequence>MEVVGGIAANHLQKISMIKLLHLADLHIGVENYGRIDPATGMHTRLLDYLSRLDEAIELGLQSGVDLVLIAGDIYKNRSPNPTHQREFARRLHRLRSAGVPVFILTGNHDISASLGRAHSVEIFEALDIDGITVADRLRLHVIQTRSGPLQIIALPWVTRHSLMTREEMRGASFAEIEYELRRRLENFVIGTAAKLDPSIPSVLAFHGSVDGAEMGAERAITLGQDLVMSRSVLGQPSIDYVAMGHIHKHQVIGAQPPLVYPGSIERVDFGERDEPKGCVLVELEPGVARWRFHQLAARPFVSIEYDLRSVSDPLEFVTTLISRHDLRQAVVRVELQATREQAAVLREEQIRAVLEEAGAFVVAAITITVERATRRRYASEAELLEGLTPRRALEIYLRQKHPPLPPERIAALLAAADELIQAG</sequence>
<dbReference type="HOGENOM" id="CLU_038682_0_0_0"/>
<evidence type="ECO:0000259" key="7">
    <source>
        <dbReference type="Pfam" id="PF00149"/>
    </source>
</evidence>
<dbReference type="GO" id="GO:0008408">
    <property type="term" value="F:3'-5' exonuclease activity"/>
    <property type="evidence" value="ECO:0007669"/>
    <property type="project" value="InterPro"/>
</dbReference>
<name>E1IB43_9CHLR</name>
<keyword evidence="3 6" id="KW-0540">Nuclease</keyword>
<protein>
    <recommendedName>
        <fullName evidence="2 6">Nuclease SbcCD subunit D</fullName>
    </recommendedName>
</protein>
<dbReference type="NCBIfam" id="TIGR00619">
    <property type="entry name" value="sbcd"/>
    <property type="match status" value="1"/>
</dbReference>
<comment type="function">
    <text evidence="6">SbcCD cleaves DNA hairpin structures. These structures can inhibit DNA replication and are intermediates in certain DNA recombination reactions. The complex acts as a 3'-&gt;5' double strand exonuclease that can open hairpins. It also has a 5' single-strand endonuclease activity.</text>
</comment>
<evidence type="ECO:0000256" key="5">
    <source>
        <dbReference type="ARBA" id="ARBA00022839"/>
    </source>
</evidence>
<gene>
    <name evidence="6" type="primary">sbcD</name>
    <name evidence="8" type="ORF">OSCT_0544</name>
</gene>
<dbReference type="InterPro" id="IPR004593">
    <property type="entry name" value="SbcD"/>
</dbReference>
<comment type="caution">
    <text evidence="8">The sequence shown here is derived from an EMBL/GenBank/DDBJ whole genome shotgun (WGS) entry which is preliminary data.</text>
</comment>
<feature type="domain" description="Calcineurin-like phosphoesterase" evidence="7">
    <location>
        <begin position="19"/>
        <end position="249"/>
    </location>
</feature>
<reference evidence="8 9" key="1">
    <citation type="journal article" date="2011" name="J. Bacteriol.">
        <title>Draft genome sequence of the anoxygenic filamentous phototrophic bacterium Oscillochloris trichoides subsp. DG-6.</title>
        <authorList>
            <person name="Kuznetsov B.B."/>
            <person name="Ivanovsky R.N."/>
            <person name="Keppen O.I."/>
            <person name="Sukhacheva M.V."/>
            <person name="Bumazhkin B.K."/>
            <person name="Patutina E.O."/>
            <person name="Beletsky A.V."/>
            <person name="Mardanov A.V."/>
            <person name="Baslerov R.V."/>
            <person name="Panteleeva A.N."/>
            <person name="Kolganova T.V."/>
            <person name="Ravin N.V."/>
            <person name="Skryabin K.G."/>
        </authorList>
    </citation>
    <scope>NUCLEOTIDE SEQUENCE [LARGE SCALE GENOMIC DNA]</scope>
    <source>
        <strain evidence="8 9">DG-6</strain>
    </source>
</reference>
<dbReference type="GO" id="GO:0006310">
    <property type="term" value="P:DNA recombination"/>
    <property type="evidence" value="ECO:0007669"/>
    <property type="project" value="UniProtKB-KW"/>
</dbReference>
<dbReference type="InterPro" id="IPR004843">
    <property type="entry name" value="Calcineurin-like_PHP"/>
</dbReference>
<keyword evidence="6" id="KW-0235">DNA replication</keyword>
<keyword evidence="4 6" id="KW-0378">Hydrolase</keyword>
<comment type="similarity">
    <text evidence="1 6">Belongs to the SbcD family.</text>
</comment>
<evidence type="ECO:0000256" key="4">
    <source>
        <dbReference type="ARBA" id="ARBA00022801"/>
    </source>
</evidence>